<evidence type="ECO:0000313" key="3">
    <source>
        <dbReference type="Proteomes" id="UP000253303"/>
    </source>
</evidence>
<dbReference type="AlphaFoldDB" id="A0A366M0P2"/>
<feature type="transmembrane region" description="Helical" evidence="1">
    <location>
        <begin position="154"/>
        <end position="177"/>
    </location>
</feature>
<feature type="transmembrane region" description="Helical" evidence="1">
    <location>
        <begin position="228"/>
        <end position="248"/>
    </location>
</feature>
<dbReference type="Proteomes" id="UP000253303">
    <property type="component" value="Unassembled WGS sequence"/>
</dbReference>
<organism evidence="2 3">
    <name type="scientific">Spongiactinospora rosea</name>
    <dbReference type="NCBI Taxonomy" id="2248750"/>
    <lineage>
        <taxon>Bacteria</taxon>
        <taxon>Bacillati</taxon>
        <taxon>Actinomycetota</taxon>
        <taxon>Actinomycetes</taxon>
        <taxon>Streptosporangiales</taxon>
        <taxon>Streptosporangiaceae</taxon>
        <taxon>Spongiactinospora</taxon>
    </lineage>
</organism>
<evidence type="ECO:0000313" key="2">
    <source>
        <dbReference type="EMBL" id="RBQ19353.1"/>
    </source>
</evidence>
<keyword evidence="1" id="KW-1133">Transmembrane helix</keyword>
<name>A0A366M0P2_9ACTN</name>
<keyword evidence="1" id="KW-0812">Transmembrane</keyword>
<feature type="transmembrane region" description="Helical" evidence="1">
    <location>
        <begin position="32"/>
        <end position="52"/>
    </location>
</feature>
<reference evidence="2 3" key="1">
    <citation type="submission" date="2018-06" db="EMBL/GenBank/DDBJ databases">
        <title>Sphaerisporangium craniellae sp. nov., isolated from a marine sponge in the South China Sea.</title>
        <authorList>
            <person name="Li L."/>
        </authorList>
    </citation>
    <scope>NUCLEOTIDE SEQUENCE [LARGE SCALE GENOMIC DNA]</scope>
    <source>
        <strain evidence="2 3">LHW63015</strain>
    </source>
</reference>
<feature type="transmembrane region" description="Helical" evidence="1">
    <location>
        <begin position="114"/>
        <end position="142"/>
    </location>
</feature>
<proteinExistence type="predicted"/>
<keyword evidence="1" id="KW-0472">Membrane</keyword>
<dbReference type="RefSeq" id="WP_113981413.1">
    <property type="nucleotide sequence ID" value="NZ_QMEY01000005.1"/>
</dbReference>
<gene>
    <name evidence="2" type="ORF">DP939_15615</name>
</gene>
<comment type="caution">
    <text evidence="2">The sequence shown here is derived from an EMBL/GenBank/DDBJ whole genome shotgun (WGS) entry which is preliminary data.</text>
</comment>
<feature type="transmembrane region" description="Helical" evidence="1">
    <location>
        <begin position="72"/>
        <end position="89"/>
    </location>
</feature>
<dbReference type="OrthoDB" id="5244396at2"/>
<evidence type="ECO:0000256" key="1">
    <source>
        <dbReference type="SAM" id="Phobius"/>
    </source>
</evidence>
<evidence type="ECO:0008006" key="4">
    <source>
        <dbReference type="Google" id="ProtNLM"/>
    </source>
</evidence>
<accession>A0A366M0P2</accession>
<sequence>MTSATTTRPAPATAAPLIRAELRKARATRATLALAIIAPLFCVLWTAVQVYLFDGLAPSPLDRRVEAAHAMAQQGYLFTLILGILAMTGEHRHKTIAWTFLITPRRSRVLTAKLIAWGLTGLAVAAASTLATFIAATAMLAFRGMPVMTGDVPMILIGSTLTTAAYAVLGVAIGALVRNQSAAIAIAVIWFTYADYALSSALPEIGRWLPTGAARAAGGLTMPGGTQLPAWAGALLFAAYITVLVAAARRTTLRRDIT</sequence>
<dbReference type="EMBL" id="QMEY01000005">
    <property type="protein sequence ID" value="RBQ19353.1"/>
    <property type="molecule type" value="Genomic_DNA"/>
</dbReference>
<keyword evidence="3" id="KW-1185">Reference proteome</keyword>
<dbReference type="Pfam" id="PF12730">
    <property type="entry name" value="ABC2_membrane_4"/>
    <property type="match status" value="1"/>
</dbReference>
<feature type="transmembrane region" description="Helical" evidence="1">
    <location>
        <begin position="184"/>
        <end position="202"/>
    </location>
</feature>
<protein>
    <recommendedName>
        <fullName evidence="4">ABC transporter permease</fullName>
    </recommendedName>
</protein>